<protein>
    <recommendedName>
        <fullName evidence="2">Ubiquitin-protein ligase E3A N-terminal zinc-binding domain-containing protein</fullName>
    </recommendedName>
</protein>
<accession>A0A024UCZ1</accession>
<dbReference type="Pfam" id="PF16558">
    <property type="entry name" value="AZUL"/>
    <property type="match status" value="1"/>
</dbReference>
<feature type="region of interest" description="Disordered" evidence="1">
    <location>
        <begin position="131"/>
        <end position="165"/>
    </location>
</feature>
<dbReference type="STRING" id="157072.A0A024UCZ1"/>
<name>A0A024UCZ1_9STRA</name>
<dbReference type="Gene3D" id="6.10.130.10">
    <property type="entry name" value="Ubiquitin-protein ligase E3A, N-terminal zinc-binding domain (AZUL)"/>
    <property type="match status" value="1"/>
</dbReference>
<dbReference type="OrthoDB" id="72229at2759"/>
<dbReference type="InterPro" id="IPR032353">
    <property type="entry name" value="AZUL"/>
</dbReference>
<sequence>MLRRKVDCEYAKGLVQAYFAILTQGCGNSSCNNSVCRSNPAAPVLSPNDAAIQSIVLAVKSPVAICLSLPSSTSSFQQPNAPPSSSSCLELEVPETDDDNDDTKQAAPSTPRKRLTTAVLLDTSINVTPLRQARSVPKKAVASSMLDKNLRASSPMKHQRALDGP</sequence>
<feature type="domain" description="Ubiquitin-protein ligase E3A N-terminal zinc-binding" evidence="2">
    <location>
        <begin position="12"/>
        <end position="60"/>
    </location>
</feature>
<proteinExistence type="predicted"/>
<dbReference type="EMBL" id="KI913958">
    <property type="protein sequence ID" value="ETW04281.1"/>
    <property type="molecule type" value="Genomic_DNA"/>
</dbReference>
<evidence type="ECO:0000259" key="2">
    <source>
        <dbReference type="Pfam" id="PF16558"/>
    </source>
</evidence>
<organism evidence="3">
    <name type="scientific">Aphanomyces invadans</name>
    <dbReference type="NCBI Taxonomy" id="157072"/>
    <lineage>
        <taxon>Eukaryota</taxon>
        <taxon>Sar</taxon>
        <taxon>Stramenopiles</taxon>
        <taxon>Oomycota</taxon>
        <taxon>Saprolegniomycetes</taxon>
        <taxon>Saprolegniales</taxon>
        <taxon>Verrucalvaceae</taxon>
        <taxon>Aphanomyces</taxon>
    </lineage>
</organism>
<feature type="region of interest" description="Disordered" evidence="1">
    <location>
        <begin position="71"/>
        <end position="114"/>
    </location>
</feature>
<dbReference type="PROSITE" id="PS51257">
    <property type="entry name" value="PROKAR_LIPOPROTEIN"/>
    <property type="match status" value="1"/>
</dbReference>
<dbReference type="VEuPathDB" id="FungiDB:H310_04602"/>
<evidence type="ECO:0000313" key="3">
    <source>
        <dbReference type="EMBL" id="ETW04281.1"/>
    </source>
</evidence>
<dbReference type="eggNOG" id="ENOG502SA44">
    <property type="taxonomic scope" value="Eukaryota"/>
</dbReference>
<gene>
    <name evidence="3" type="ORF">H310_04602</name>
</gene>
<dbReference type="InterPro" id="IPR042556">
    <property type="entry name" value="AZUL_sf"/>
</dbReference>
<feature type="compositionally biased region" description="Acidic residues" evidence="1">
    <location>
        <begin position="92"/>
        <end position="101"/>
    </location>
</feature>
<dbReference type="AlphaFoldDB" id="A0A024UCZ1"/>
<dbReference type="GeneID" id="20081652"/>
<evidence type="ECO:0000256" key="1">
    <source>
        <dbReference type="SAM" id="MobiDB-lite"/>
    </source>
</evidence>
<feature type="compositionally biased region" description="Polar residues" evidence="1">
    <location>
        <begin position="71"/>
        <end position="88"/>
    </location>
</feature>
<reference evidence="3" key="1">
    <citation type="submission" date="2013-12" db="EMBL/GenBank/DDBJ databases">
        <title>The Genome Sequence of Aphanomyces invadans NJM9701.</title>
        <authorList>
            <consortium name="The Broad Institute Genomics Platform"/>
            <person name="Russ C."/>
            <person name="Tyler B."/>
            <person name="van West P."/>
            <person name="Dieguez-Uribeondo J."/>
            <person name="Young S.K."/>
            <person name="Zeng Q."/>
            <person name="Gargeya S."/>
            <person name="Fitzgerald M."/>
            <person name="Abouelleil A."/>
            <person name="Alvarado L."/>
            <person name="Chapman S.B."/>
            <person name="Gainer-Dewar J."/>
            <person name="Goldberg J."/>
            <person name="Griggs A."/>
            <person name="Gujja S."/>
            <person name="Hansen M."/>
            <person name="Howarth C."/>
            <person name="Imamovic A."/>
            <person name="Ireland A."/>
            <person name="Larimer J."/>
            <person name="McCowan C."/>
            <person name="Murphy C."/>
            <person name="Pearson M."/>
            <person name="Poon T.W."/>
            <person name="Priest M."/>
            <person name="Roberts A."/>
            <person name="Saif S."/>
            <person name="Shea T."/>
            <person name="Sykes S."/>
            <person name="Wortman J."/>
            <person name="Nusbaum C."/>
            <person name="Birren B."/>
        </authorList>
    </citation>
    <scope>NUCLEOTIDE SEQUENCE [LARGE SCALE GENOMIC DNA]</scope>
    <source>
        <strain evidence="3">NJM9701</strain>
    </source>
</reference>
<dbReference type="RefSeq" id="XP_008867237.1">
    <property type="nucleotide sequence ID" value="XM_008869015.1"/>
</dbReference>